<feature type="region of interest" description="Disordered" evidence="1">
    <location>
        <begin position="35"/>
        <end position="56"/>
    </location>
</feature>
<name>A0ABQ0C2Q3_9FIRM</name>
<reference evidence="2 3" key="1">
    <citation type="submission" date="2024-04" db="EMBL/GenBank/DDBJ databases">
        <title>Defined microbial consortia suppress multidrug-resistant proinflammatory Enterobacteriaceae via ecological control.</title>
        <authorList>
            <person name="Furuichi M."/>
            <person name="Kawaguchi T."/>
            <person name="Pust M."/>
            <person name="Yasuma K."/>
            <person name="Plichta D."/>
            <person name="Hasegawa N."/>
            <person name="Ohya T."/>
            <person name="Bhattarai S."/>
            <person name="Sasajima S."/>
            <person name="Aoto Y."/>
            <person name="Tuganbaev T."/>
            <person name="Yaginuma M."/>
            <person name="Ueda M."/>
            <person name="Okahashi N."/>
            <person name="Amafuji K."/>
            <person name="Kiridooshi Y."/>
            <person name="Sugita K."/>
            <person name="Strazar M."/>
            <person name="Skelly A."/>
            <person name="Suda W."/>
            <person name="Hattori M."/>
            <person name="Nakamoto N."/>
            <person name="Caballero S."/>
            <person name="Norman J."/>
            <person name="Olle B."/>
            <person name="Tanoue T."/>
            <person name="Arita M."/>
            <person name="Bucci V."/>
            <person name="Atarashi K."/>
            <person name="Xavier R."/>
            <person name="Honda K."/>
        </authorList>
    </citation>
    <scope>NUCLEOTIDE SEQUENCE [LARGE SCALE GENOMIC DNA]</scope>
    <source>
        <strain evidence="3">k34-0107-D12</strain>
    </source>
</reference>
<evidence type="ECO:0000256" key="1">
    <source>
        <dbReference type="SAM" id="MobiDB-lite"/>
    </source>
</evidence>
<dbReference type="EMBL" id="BAABZQ010000001">
    <property type="protein sequence ID" value="GAA6503073.1"/>
    <property type="molecule type" value="Genomic_DNA"/>
</dbReference>
<proteinExistence type="predicted"/>
<evidence type="ECO:0000313" key="3">
    <source>
        <dbReference type="Proteomes" id="UP001600941"/>
    </source>
</evidence>
<dbReference type="Proteomes" id="UP001600941">
    <property type="component" value="Unassembled WGS sequence"/>
</dbReference>
<gene>
    <name evidence="2" type="ORF">K340107D12_58890</name>
</gene>
<sequence>MNYMELKRKRKRHNERKNTMDIEREISEFKKNELKEVEESRKKEKKQVYINPDSLI</sequence>
<protein>
    <submittedName>
        <fullName evidence="2">Uncharacterized protein</fullName>
    </submittedName>
</protein>
<comment type="caution">
    <text evidence="2">The sequence shown here is derived from an EMBL/GenBank/DDBJ whole genome shotgun (WGS) entry which is preliminary data.</text>
</comment>
<evidence type="ECO:0000313" key="2">
    <source>
        <dbReference type="EMBL" id="GAA6503073.1"/>
    </source>
</evidence>
<keyword evidence="3" id="KW-1185">Reference proteome</keyword>
<organism evidence="2 3">
    <name type="scientific">Blautia parvula</name>
    <dbReference type="NCBI Taxonomy" id="2877527"/>
    <lineage>
        <taxon>Bacteria</taxon>
        <taxon>Bacillati</taxon>
        <taxon>Bacillota</taxon>
        <taxon>Clostridia</taxon>
        <taxon>Lachnospirales</taxon>
        <taxon>Lachnospiraceae</taxon>
        <taxon>Blautia</taxon>
    </lineage>
</organism>
<accession>A0ABQ0C2Q3</accession>